<evidence type="ECO:0000256" key="2">
    <source>
        <dbReference type="ARBA" id="ARBA00023125"/>
    </source>
</evidence>
<dbReference type="STRING" id="1265861.BCAMP_01760"/>
<evidence type="ECO:0000313" key="5">
    <source>
        <dbReference type="EMBL" id="EUJ41868.1"/>
    </source>
</evidence>
<dbReference type="InterPro" id="IPR002104">
    <property type="entry name" value="Integrase_catalytic"/>
</dbReference>
<evidence type="ECO:0000259" key="4">
    <source>
        <dbReference type="PROSITE" id="PS51898"/>
    </source>
</evidence>
<dbReference type="AlphaFoldDB" id="W7D9E5"/>
<reference evidence="5 6" key="1">
    <citation type="submission" date="2012-12" db="EMBL/GenBank/DDBJ databases">
        <title>Novel taxa of Listeriaceae from agricultural environments in the United States.</title>
        <authorList>
            <person name="den Bakker H.C."/>
            <person name="Allred A."/>
            <person name="Warchocki S."/>
            <person name="Wright E.M."/>
            <person name="Burrell A."/>
            <person name="Nightingale K.K."/>
            <person name="Kephart D."/>
            <person name="Wiedmann M."/>
        </authorList>
    </citation>
    <scope>NUCLEOTIDE SEQUENCE [LARGE SCALE GENOMIC DNA]</scope>
    <source>
        <strain evidence="5 6">FSL F6-1037</strain>
    </source>
</reference>
<comment type="similarity">
    <text evidence="1">Belongs to the 'phage' integrase family.</text>
</comment>
<dbReference type="GO" id="GO:0015074">
    <property type="term" value="P:DNA integration"/>
    <property type="evidence" value="ECO:0007669"/>
    <property type="project" value="InterPro"/>
</dbReference>
<dbReference type="EMBL" id="AODH01000006">
    <property type="protein sequence ID" value="EUJ41868.1"/>
    <property type="molecule type" value="Genomic_DNA"/>
</dbReference>
<keyword evidence="3" id="KW-0233">DNA recombination</keyword>
<evidence type="ECO:0000256" key="1">
    <source>
        <dbReference type="ARBA" id="ARBA00008857"/>
    </source>
</evidence>
<sequence>MISESTKFHEYFLEWIKLYKEGAVREITLKKYYTSHLFITQIAPNLLLSELSRQSYQAILNEYASTHEKQTTKDFHHQLKSSIRDAVDEKIIAHDPTRKVVIKGKKPRDKKQKYLSQFELQKLLDILDLGNEINLDWMILLMAKTGIRFSEALGLTPEDFDFHNHSITINKSWDYRSEHGGFQGTKNKSSIRKVPIDWKTCMQFSHLIQEKQENQPIFVAGRIYNSTVNHRLKKYCQKANIPVISAHGLRHTHASLLLFAGVSIATVARRLGHANMTTTQQVYLHIIQELENQDNDKVMRYLSSI</sequence>
<evidence type="ECO:0000313" key="6">
    <source>
        <dbReference type="Proteomes" id="UP000019243"/>
    </source>
</evidence>
<dbReference type="PANTHER" id="PTHR30349">
    <property type="entry name" value="PHAGE INTEGRASE-RELATED"/>
    <property type="match status" value="1"/>
</dbReference>
<feature type="domain" description="Tyr recombinase" evidence="4">
    <location>
        <begin position="110"/>
        <end position="300"/>
    </location>
</feature>
<dbReference type="Pfam" id="PF00589">
    <property type="entry name" value="Phage_integrase"/>
    <property type="match status" value="1"/>
</dbReference>
<name>W7D9E5_9LIST</name>
<proteinExistence type="inferred from homology"/>
<dbReference type="PROSITE" id="PS51898">
    <property type="entry name" value="TYR_RECOMBINASE"/>
    <property type="match status" value="1"/>
</dbReference>
<dbReference type="GO" id="GO:0003677">
    <property type="term" value="F:DNA binding"/>
    <property type="evidence" value="ECO:0007669"/>
    <property type="project" value="UniProtKB-KW"/>
</dbReference>
<organism evidence="5 6">
    <name type="scientific">Brochothrix campestris FSL F6-1037</name>
    <dbReference type="NCBI Taxonomy" id="1265861"/>
    <lineage>
        <taxon>Bacteria</taxon>
        <taxon>Bacillati</taxon>
        <taxon>Bacillota</taxon>
        <taxon>Bacilli</taxon>
        <taxon>Bacillales</taxon>
        <taxon>Listeriaceae</taxon>
        <taxon>Brochothrix</taxon>
    </lineage>
</organism>
<dbReference type="InterPro" id="IPR010998">
    <property type="entry name" value="Integrase_recombinase_N"/>
</dbReference>
<dbReference type="Gene3D" id="1.10.150.130">
    <property type="match status" value="1"/>
</dbReference>
<dbReference type="RefSeq" id="WP_035313144.1">
    <property type="nucleotide sequence ID" value="NZ_AODH01000006.1"/>
</dbReference>
<comment type="caution">
    <text evidence="5">The sequence shown here is derived from an EMBL/GenBank/DDBJ whole genome shotgun (WGS) entry which is preliminary data.</text>
</comment>
<dbReference type="InterPro" id="IPR050090">
    <property type="entry name" value="Tyrosine_recombinase_XerCD"/>
</dbReference>
<accession>W7D9E5</accession>
<keyword evidence="6" id="KW-1185">Reference proteome</keyword>
<dbReference type="CDD" id="cd01189">
    <property type="entry name" value="INT_ICEBs1_C_like"/>
    <property type="match status" value="1"/>
</dbReference>
<dbReference type="PANTHER" id="PTHR30349:SF64">
    <property type="entry name" value="PROPHAGE INTEGRASE INTD-RELATED"/>
    <property type="match status" value="1"/>
</dbReference>
<dbReference type="InterPro" id="IPR011010">
    <property type="entry name" value="DNA_brk_join_enz"/>
</dbReference>
<keyword evidence="2" id="KW-0238">DNA-binding</keyword>
<evidence type="ECO:0000256" key="3">
    <source>
        <dbReference type="ARBA" id="ARBA00023172"/>
    </source>
</evidence>
<gene>
    <name evidence="5" type="ORF">BCAMP_01760</name>
</gene>
<dbReference type="InterPro" id="IPR013762">
    <property type="entry name" value="Integrase-like_cat_sf"/>
</dbReference>
<dbReference type="PATRIC" id="fig|1265861.3.peg.340"/>
<dbReference type="Proteomes" id="UP000019243">
    <property type="component" value="Unassembled WGS sequence"/>
</dbReference>
<protein>
    <recommendedName>
        <fullName evidence="4">Tyr recombinase domain-containing protein</fullName>
    </recommendedName>
</protein>
<dbReference type="OrthoDB" id="9803188at2"/>
<dbReference type="GO" id="GO:0006310">
    <property type="term" value="P:DNA recombination"/>
    <property type="evidence" value="ECO:0007669"/>
    <property type="project" value="UniProtKB-KW"/>
</dbReference>
<dbReference type="Gene3D" id="1.10.443.10">
    <property type="entry name" value="Intergrase catalytic core"/>
    <property type="match status" value="1"/>
</dbReference>
<dbReference type="SUPFAM" id="SSF56349">
    <property type="entry name" value="DNA breaking-rejoining enzymes"/>
    <property type="match status" value="1"/>
</dbReference>